<dbReference type="EC" id="5.1.3.13" evidence="3 5"/>
<dbReference type="Pfam" id="PF00908">
    <property type="entry name" value="dTDP_sugar_isom"/>
    <property type="match status" value="1"/>
</dbReference>
<keyword evidence="7" id="KW-1185">Reference proteome</keyword>
<comment type="subunit">
    <text evidence="5">Homodimer.</text>
</comment>
<dbReference type="PANTHER" id="PTHR21047:SF2">
    <property type="entry name" value="THYMIDINE DIPHOSPHO-4-KETO-RHAMNOSE 3,5-EPIMERASE"/>
    <property type="match status" value="1"/>
</dbReference>
<evidence type="ECO:0000256" key="4">
    <source>
        <dbReference type="ARBA" id="ARBA00019595"/>
    </source>
</evidence>
<evidence type="ECO:0000313" key="6">
    <source>
        <dbReference type="EMBL" id="MCJ2180613.1"/>
    </source>
</evidence>
<dbReference type="GO" id="GO:0008830">
    <property type="term" value="F:dTDP-4-dehydrorhamnose 3,5-epimerase activity"/>
    <property type="evidence" value="ECO:0007669"/>
    <property type="project" value="UniProtKB-EC"/>
</dbReference>
<keyword evidence="5 6" id="KW-0413">Isomerase</keyword>
<dbReference type="InterPro" id="IPR014710">
    <property type="entry name" value="RmlC-like_jellyroll"/>
</dbReference>
<evidence type="ECO:0000313" key="7">
    <source>
        <dbReference type="Proteomes" id="UP001162880"/>
    </source>
</evidence>
<accession>A0ABT0B6F2</accession>
<evidence type="ECO:0000256" key="2">
    <source>
        <dbReference type="ARBA" id="ARBA00001997"/>
    </source>
</evidence>
<comment type="pathway">
    <text evidence="5">Carbohydrate biosynthesis; dTDP-L-rhamnose biosynthesis.</text>
</comment>
<sequence>MQFVELSIPGLLEIQPKRLGDERGYFSEIFRLAEFRNRAGDCDLVQENESLSARVGTVRGLHFQTVPFAQGKLVRCTRGAIFDVAVDLRHDSESYGAWAAVTLSPETGNQLWIPPGFAHGFCTLVPDTIVNYKVTAVYSQPDDKGVAWNDPAIGIEWPAQADPETLSAKDRQQPLLADLPPYFSMKG</sequence>
<evidence type="ECO:0000256" key="1">
    <source>
        <dbReference type="ARBA" id="ARBA00001298"/>
    </source>
</evidence>
<comment type="caution">
    <text evidence="6">The sequence shown here is derived from an EMBL/GenBank/DDBJ whole genome shotgun (WGS) entry which is preliminary data.</text>
</comment>
<dbReference type="CDD" id="cd00438">
    <property type="entry name" value="cupin_RmlC"/>
    <property type="match status" value="1"/>
</dbReference>
<evidence type="ECO:0000256" key="3">
    <source>
        <dbReference type="ARBA" id="ARBA00012098"/>
    </source>
</evidence>
<dbReference type="PANTHER" id="PTHR21047">
    <property type="entry name" value="DTDP-6-DEOXY-D-GLUCOSE-3,5 EPIMERASE"/>
    <property type="match status" value="1"/>
</dbReference>
<dbReference type="RefSeq" id="WP_243996034.1">
    <property type="nucleotide sequence ID" value="NZ_JALHLE010000038.1"/>
</dbReference>
<name>A0ABT0B6F2_9SPHN</name>
<dbReference type="EMBL" id="JALHLE010000038">
    <property type="protein sequence ID" value="MCJ2180613.1"/>
    <property type="molecule type" value="Genomic_DNA"/>
</dbReference>
<dbReference type="InterPro" id="IPR000888">
    <property type="entry name" value="RmlC-like"/>
</dbReference>
<reference evidence="6" key="1">
    <citation type="submission" date="2022-03" db="EMBL/GenBank/DDBJ databases">
        <title>Identification of a novel bacterium isolated from mangrove sediments.</title>
        <authorList>
            <person name="Pan X."/>
        </authorList>
    </citation>
    <scope>NUCLEOTIDE SEQUENCE</scope>
    <source>
        <strain evidence="6">B2580</strain>
    </source>
</reference>
<proteinExistence type="inferred from homology"/>
<comment type="catalytic activity">
    <reaction evidence="1 5">
        <text>dTDP-4-dehydro-6-deoxy-alpha-D-glucose = dTDP-4-dehydro-beta-L-rhamnose</text>
        <dbReference type="Rhea" id="RHEA:16969"/>
        <dbReference type="ChEBI" id="CHEBI:57649"/>
        <dbReference type="ChEBI" id="CHEBI:62830"/>
        <dbReference type="EC" id="5.1.3.13"/>
    </reaction>
</comment>
<organism evidence="6 7">
    <name type="scientific">Novosphingobium album</name>
    <name type="common">ex Hu et al. 2023</name>
    <dbReference type="NCBI Taxonomy" id="2930093"/>
    <lineage>
        <taxon>Bacteria</taxon>
        <taxon>Pseudomonadati</taxon>
        <taxon>Pseudomonadota</taxon>
        <taxon>Alphaproteobacteria</taxon>
        <taxon>Sphingomonadales</taxon>
        <taxon>Sphingomonadaceae</taxon>
        <taxon>Novosphingobium</taxon>
    </lineage>
</organism>
<dbReference type="NCBIfam" id="TIGR01221">
    <property type="entry name" value="rmlC"/>
    <property type="match status" value="1"/>
</dbReference>
<comment type="function">
    <text evidence="2 5">Catalyzes the epimerization of the C3' and C5'positions of dTDP-6-deoxy-D-xylo-4-hexulose, forming dTDP-6-deoxy-L-lyxo-4-hexulose.</text>
</comment>
<dbReference type="InterPro" id="IPR011051">
    <property type="entry name" value="RmlC_Cupin_sf"/>
</dbReference>
<protein>
    <recommendedName>
        <fullName evidence="4 5">dTDP-4-dehydrorhamnose 3,5-epimerase</fullName>
        <ecNumber evidence="3 5">5.1.3.13</ecNumber>
    </recommendedName>
    <alternativeName>
        <fullName evidence="5">Thymidine diphospho-4-keto-rhamnose 3,5-epimerase</fullName>
    </alternativeName>
</protein>
<dbReference type="Gene3D" id="2.60.120.10">
    <property type="entry name" value="Jelly Rolls"/>
    <property type="match status" value="1"/>
</dbReference>
<dbReference type="SUPFAM" id="SSF51182">
    <property type="entry name" value="RmlC-like cupins"/>
    <property type="match status" value="1"/>
</dbReference>
<comment type="similarity">
    <text evidence="5">Belongs to the dTDP-4-dehydrorhamnose 3,5-epimerase family.</text>
</comment>
<dbReference type="Proteomes" id="UP001162880">
    <property type="component" value="Unassembled WGS sequence"/>
</dbReference>
<evidence type="ECO:0000256" key="5">
    <source>
        <dbReference type="RuleBase" id="RU364069"/>
    </source>
</evidence>
<gene>
    <name evidence="6" type="primary">rfbC</name>
    <name evidence="6" type="ORF">MTR64_18735</name>
</gene>